<name>A0ABZ0URA6_9RICK</name>
<evidence type="ECO:0000313" key="2">
    <source>
        <dbReference type="Proteomes" id="UP001325140"/>
    </source>
</evidence>
<accession>A0ABZ0URA6</accession>
<gene>
    <name evidence="1" type="ORF">Fokcrypt_00049</name>
</gene>
<organism evidence="1 2">
    <name type="scientific">Candidatus Fokinia crypta</name>
    <dbReference type="NCBI Taxonomy" id="1920990"/>
    <lineage>
        <taxon>Bacteria</taxon>
        <taxon>Pseudomonadati</taxon>
        <taxon>Pseudomonadota</taxon>
        <taxon>Alphaproteobacteria</taxon>
        <taxon>Rickettsiales</taxon>
        <taxon>Candidatus Midichloriaceae</taxon>
        <taxon>Candidatus Fokinia</taxon>
    </lineage>
</organism>
<dbReference type="EMBL" id="CP110343">
    <property type="protein sequence ID" value="WPX97544.1"/>
    <property type="molecule type" value="Genomic_DNA"/>
</dbReference>
<keyword evidence="2" id="KW-1185">Reference proteome</keyword>
<reference evidence="1" key="1">
    <citation type="submission" date="2022-10" db="EMBL/GenBank/DDBJ databases">
        <title>Host association and intracellularity evolved multiple times independently in the Rickettsiales.</title>
        <authorList>
            <person name="Castelli M."/>
            <person name="Nardi T."/>
            <person name="Gammuto L."/>
            <person name="Bellinzona G."/>
            <person name="Sabaneyeva E."/>
            <person name="Potekhin A."/>
            <person name="Serra V."/>
            <person name="Petroni G."/>
            <person name="Sassera D."/>
        </authorList>
    </citation>
    <scope>NUCLEOTIDE SEQUENCE [LARGE SCALE GENOMIC DNA]</scope>
    <source>
        <strain evidence="1">US_Bl 11III1</strain>
    </source>
</reference>
<dbReference type="Proteomes" id="UP001325140">
    <property type="component" value="Chromosome"/>
</dbReference>
<sequence length="39" mass="4365">MDFFPSCGIIVMSDGEAAIEKMELTVCMACQLLLIKWNL</sequence>
<evidence type="ECO:0000313" key="1">
    <source>
        <dbReference type="EMBL" id="WPX97544.1"/>
    </source>
</evidence>
<protein>
    <submittedName>
        <fullName evidence="1">Uncharacterized protein</fullName>
    </submittedName>
</protein>
<proteinExistence type="predicted"/>